<reference evidence="1 2" key="1">
    <citation type="submission" date="2019-09" db="EMBL/GenBank/DDBJ databases">
        <title>A chromosome-level genome assembly of the Chinese tupelo Nyssa sinensis.</title>
        <authorList>
            <person name="Yang X."/>
            <person name="Kang M."/>
            <person name="Yang Y."/>
            <person name="Xiong H."/>
            <person name="Wang M."/>
            <person name="Zhang Z."/>
            <person name="Wang Z."/>
            <person name="Wu H."/>
            <person name="Ma T."/>
            <person name="Liu J."/>
            <person name="Xi Z."/>
        </authorList>
    </citation>
    <scope>NUCLEOTIDE SEQUENCE [LARGE SCALE GENOMIC DNA]</scope>
    <source>
        <strain evidence="1">J267</strain>
        <tissue evidence="1">Leaf</tissue>
    </source>
</reference>
<evidence type="ECO:0000313" key="1">
    <source>
        <dbReference type="EMBL" id="KAA8542597.1"/>
    </source>
</evidence>
<evidence type="ECO:0000313" key="2">
    <source>
        <dbReference type="Proteomes" id="UP000325577"/>
    </source>
</evidence>
<sequence>MSWETLSDSIFGGVDGWLAMGISPKMGKLEKEKLSSDQQMLSRWKEAPERELENEPNFNAGRGSILTRKALLKWRLTSWMVIQRDVGCSMSITKICTYIIRTRP</sequence>
<protein>
    <submittedName>
        <fullName evidence="1">Uncharacterized protein</fullName>
    </submittedName>
</protein>
<dbReference type="EMBL" id="CM018035">
    <property type="protein sequence ID" value="KAA8542597.1"/>
    <property type="molecule type" value="Genomic_DNA"/>
</dbReference>
<name>A0A5J5BLB1_9ASTE</name>
<accession>A0A5J5BLB1</accession>
<proteinExistence type="predicted"/>
<dbReference type="AlphaFoldDB" id="A0A5J5BLB1"/>
<keyword evidence="2" id="KW-1185">Reference proteome</keyword>
<organism evidence="1 2">
    <name type="scientific">Nyssa sinensis</name>
    <dbReference type="NCBI Taxonomy" id="561372"/>
    <lineage>
        <taxon>Eukaryota</taxon>
        <taxon>Viridiplantae</taxon>
        <taxon>Streptophyta</taxon>
        <taxon>Embryophyta</taxon>
        <taxon>Tracheophyta</taxon>
        <taxon>Spermatophyta</taxon>
        <taxon>Magnoliopsida</taxon>
        <taxon>eudicotyledons</taxon>
        <taxon>Gunneridae</taxon>
        <taxon>Pentapetalae</taxon>
        <taxon>asterids</taxon>
        <taxon>Cornales</taxon>
        <taxon>Nyssaceae</taxon>
        <taxon>Nyssa</taxon>
    </lineage>
</organism>
<gene>
    <name evidence="1" type="ORF">F0562_023749</name>
</gene>
<dbReference type="Proteomes" id="UP000325577">
    <property type="component" value="Linkage Group LG12"/>
</dbReference>